<dbReference type="InterPro" id="IPR018062">
    <property type="entry name" value="HTH_AraC-typ_CS"/>
</dbReference>
<dbReference type="Gene3D" id="1.10.10.60">
    <property type="entry name" value="Homeodomain-like"/>
    <property type="match status" value="1"/>
</dbReference>
<dbReference type="SUPFAM" id="SSF51215">
    <property type="entry name" value="Regulatory protein AraC"/>
    <property type="match status" value="1"/>
</dbReference>
<dbReference type="Gene3D" id="2.60.120.10">
    <property type="entry name" value="Jelly Rolls"/>
    <property type="match status" value="1"/>
</dbReference>
<dbReference type="InterPro" id="IPR014710">
    <property type="entry name" value="RmlC-like_jellyroll"/>
</dbReference>
<reference evidence="6 7" key="1">
    <citation type="submission" date="2019-05" db="EMBL/GenBank/DDBJ databases">
        <title>Burkholderia sp. DHOD12, isolated from subtropical forest soil.</title>
        <authorList>
            <person name="Gao Z.-H."/>
            <person name="Qiu L.-H."/>
        </authorList>
    </citation>
    <scope>NUCLEOTIDE SEQUENCE [LARGE SCALE GENOMIC DNA]</scope>
    <source>
        <strain evidence="6 7">DHOD12</strain>
    </source>
</reference>
<evidence type="ECO:0000256" key="3">
    <source>
        <dbReference type="ARBA" id="ARBA00023159"/>
    </source>
</evidence>
<dbReference type="OrthoDB" id="9809338at2"/>
<accession>A0A4P8IV60</accession>
<dbReference type="Proteomes" id="UP000298656">
    <property type="component" value="Chromosome 1"/>
</dbReference>
<proteinExistence type="predicted"/>
<dbReference type="GO" id="GO:0043565">
    <property type="term" value="F:sequence-specific DNA binding"/>
    <property type="evidence" value="ECO:0007669"/>
    <property type="project" value="InterPro"/>
</dbReference>
<dbReference type="AlphaFoldDB" id="A0A4P8IV60"/>
<name>A0A4P8IV60_9BURK</name>
<dbReference type="InterPro" id="IPR018060">
    <property type="entry name" value="HTH_AraC"/>
</dbReference>
<evidence type="ECO:0000313" key="7">
    <source>
        <dbReference type="Proteomes" id="UP000298656"/>
    </source>
</evidence>
<dbReference type="EMBL" id="CP040077">
    <property type="protein sequence ID" value="QCP51755.1"/>
    <property type="molecule type" value="Genomic_DNA"/>
</dbReference>
<dbReference type="SUPFAM" id="SSF46689">
    <property type="entry name" value="Homeodomain-like"/>
    <property type="match status" value="2"/>
</dbReference>
<dbReference type="PROSITE" id="PS00041">
    <property type="entry name" value="HTH_ARAC_FAMILY_1"/>
    <property type="match status" value="1"/>
</dbReference>
<dbReference type="InterPro" id="IPR009057">
    <property type="entry name" value="Homeodomain-like_sf"/>
</dbReference>
<dbReference type="SMART" id="SM00342">
    <property type="entry name" value="HTH_ARAC"/>
    <property type="match status" value="1"/>
</dbReference>
<dbReference type="InterPro" id="IPR037923">
    <property type="entry name" value="HTH-like"/>
</dbReference>
<dbReference type="Pfam" id="PF12833">
    <property type="entry name" value="HTH_18"/>
    <property type="match status" value="1"/>
</dbReference>
<evidence type="ECO:0000313" key="6">
    <source>
        <dbReference type="EMBL" id="QCP51755.1"/>
    </source>
</evidence>
<feature type="domain" description="HTH araC/xylS-type" evidence="5">
    <location>
        <begin position="173"/>
        <end position="270"/>
    </location>
</feature>
<dbReference type="PROSITE" id="PS01124">
    <property type="entry name" value="HTH_ARAC_FAMILY_2"/>
    <property type="match status" value="1"/>
</dbReference>
<gene>
    <name evidence="6" type="ORF">FAZ95_12430</name>
</gene>
<dbReference type="PANTHER" id="PTHR46796:SF2">
    <property type="entry name" value="TRANSCRIPTIONAL REGULATORY PROTEIN"/>
    <property type="match status" value="1"/>
</dbReference>
<keyword evidence="3" id="KW-0010">Activator</keyword>
<dbReference type="Pfam" id="PF02311">
    <property type="entry name" value="AraC_binding"/>
    <property type="match status" value="1"/>
</dbReference>
<keyword evidence="1" id="KW-0805">Transcription regulation</keyword>
<dbReference type="InterPro" id="IPR003313">
    <property type="entry name" value="AraC-bd"/>
</dbReference>
<organism evidence="6 7">
    <name type="scientific">Trinickia violacea</name>
    <dbReference type="NCBI Taxonomy" id="2571746"/>
    <lineage>
        <taxon>Bacteria</taxon>
        <taxon>Pseudomonadati</taxon>
        <taxon>Pseudomonadota</taxon>
        <taxon>Betaproteobacteria</taxon>
        <taxon>Burkholderiales</taxon>
        <taxon>Burkholderiaceae</taxon>
        <taxon>Trinickia</taxon>
    </lineage>
</organism>
<evidence type="ECO:0000256" key="1">
    <source>
        <dbReference type="ARBA" id="ARBA00023015"/>
    </source>
</evidence>
<dbReference type="PANTHER" id="PTHR46796">
    <property type="entry name" value="HTH-TYPE TRANSCRIPTIONAL ACTIVATOR RHAS-RELATED"/>
    <property type="match status" value="1"/>
</dbReference>
<evidence type="ECO:0000259" key="5">
    <source>
        <dbReference type="PROSITE" id="PS01124"/>
    </source>
</evidence>
<protein>
    <submittedName>
        <fullName evidence="6">AraC family transcriptional regulator</fullName>
    </submittedName>
</protein>
<dbReference type="GO" id="GO:0003700">
    <property type="term" value="F:DNA-binding transcription factor activity"/>
    <property type="evidence" value="ECO:0007669"/>
    <property type="project" value="InterPro"/>
</dbReference>
<evidence type="ECO:0000256" key="4">
    <source>
        <dbReference type="ARBA" id="ARBA00023163"/>
    </source>
</evidence>
<evidence type="ECO:0000256" key="2">
    <source>
        <dbReference type="ARBA" id="ARBA00023125"/>
    </source>
</evidence>
<keyword evidence="4" id="KW-0804">Transcription</keyword>
<dbReference type="InterPro" id="IPR050204">
    <property type="entry name" value="AraC_XylS_family_regulators"/>
</dbReference>
<keyword evidence="7" id="KW-1185">Reference proteome</keyword>
<sequence length="272" mass="29608">MHSIQYQKTCLAGLDAMRAESAQSYPRHTHDQYGIGVMDRGVHASASDGKEVKAGPGNLIFVNPGEVHDGRASGGTSRMWRMLYFDPALMLDAQSDVLEGVERPFDFPAAVAIDPVLQGLFNALFVHATRDSEGDGTPLDAMACEAVLLQLAAHLRQRLVPSQRIAPSGQSIRRAKERIDTDPAAALTLAALADDAGVSRYQLHRNFIRELGFAPHAYILQQRIALARRLIRSGTPLADAALAAGFYDQSHLNRWFLRVFGVSPGTYALSMG</sequence>
<keyword evidence="2" id="KW-0238">DNA-binding</keyword>
<dbReference type="KEGG" id="tvl:FAZ95_12430"/>